<sequence>MILETKRLILRQWERKDFKAFQKLNSDAMVMEYFPSLLSKEESDVLAQKIYESIESEGWGAWAVEEKESGNFIGFVGLHETASNLPFEPCVEIAWRLSKEYWGKGYASEAGDEALRFAFKELKLNKVVSFTATVNHRSEAVMQRLGMKKSEMNFEHPALSIGHRLREHVLYQISREDYESLESERGK</sequence>
<dbReference type="SUPFAM" id="SSF55729">
    <property type="entry name" value="Acyl-CoA N-acyltransferases (Nat)"/>
    <property type="match status" value="1"/>
</dbReference>
<feature type="domain" description="N-acetyltransferase" evidence="1">
    <location>
        <begin position="8"/>
        <end position="176"/>
    </location>
</feature>
<organism evidence="2">
    <name type="scientific">uncultured Sulfurovum sp</name>
    <dbReference type="NCBI Taxonomy" id="269237"/>
    <lineage>
        <taxon>Bacteria</taxon>
        <taxon>Pseudomonadati</taxon>
        <taxon>Campylobacterota</taxon>
        <taxon>Epsilonproteobacteria</taxon>
        <taxon>Campylobacterales</taxon>
        <taxon>Sulfurovaceae</taxon>
        <taxon>Sulfurovum</taxon>
        <taxon>environmental samples</taxon>
    </lineage>
</organism>
<keyword evidence="2" id="KW-0378">Hydrolase</keyword>
<gene>
    <name evidence="2" type="ORF">HELGO_WM2029</name>
</gene>
<dbReference type="InterPro" id="IPR051531">
    <property type="entry name" value="N-acetyltransferase"/>
</dbReference>
<dbReference type="InterPro" id="IPR016181">
    <property type="entry name" value="Acyl_CoA_acyltransferase"/>
</dbReference>
<dbReference type="PROSITE" id="PS51186">
    <property type="entry name" value="GNAT"/>
    <property type="match status" value="1"/>
</dbReference>
<accession>A0A6S6UIK5</accession>
<dbReference type="InterPro" id="IPR000182">
    <property type="entry name" value="GNAT_dom"/>
</dbReference>
<keyword evidence="2" id="KW-0067">ATP-binding</keyword>
<dbReference type="AlphaFoldDB" id="A0A6S6UIK5"/>
<dbReference type="PANTHER" id="PTHR43792:SF1">
    <property type="entry name" value="N-ACETYLTRANSFERASE DOMAIN-CONTAINING PROTEIN"/>
    <property type="match status" value="1"/>
</dbReference>
<dbReference type="Pfam" id="PF13302">
    <property type="entry name" value="Acetyltransf_3"/>
    <property type="match status" value="1"/>
</dbReference>
<dbReference type="PANTHER" id="PTHR43792">
    <property type="entry name" value="GNAT FAMILY, PUTATIVE (AFU_ORTHOLOGUE AFUA_3G00765)-RELATED-RELATED"/>
    <property type="match status" value="1"/>
</dbReference>
<keyword evidence="2" id="KW-0547">Nucleotide-binding</keyword>
<dbReference type="EMBL" id="CACVAS010000170">
    <property type="protein sequence ID" value="CAA6828522.1"/>
    <property type="molecule type" value="Genomic_DNA"/>
</dbReference>
<dbReference type="GO" id="GO:0016747">
    <property type="term" value="F:acyltransferase activity, transferring groups other than amino-acyl groups"/>
    <property type="evidence" value="ECO:0007669"/>
    <property type="project" value="InterPro"/>
</dbReference>
<reference evidence="2" key="1">
    <citation type="submission" date="2020-01" db="EMBL/GenBank/DDBJ databases">
        <authorList>
            <person name="Meier V. D."/>
            <person name="Meier V D."/>
        </authorList>
    </citation>
    <scope>NUCLEOTIDE SEQUENCE</scope>
    <source>
        <strain evidence="2">HLG_WM_MAG_01</strain>
    </source>
</reference>
<evidence type="ECO:0000313" key="2">
    <source>
        <dbReference type="EMBL" id="CAA6828522.1"/>
    </source>
</evidence>
<evidence type="ECO:0000259" key="1">
    <source>
        <dbReference type="PROSITE" id="PS51186"/>
    </source>
</evidence>
<keyword evidence="2" id="KW-0347">Helicase</keyword>
<proteinExistence type="predicted"/>
<dbReference type="GO" id="GO:0004386">
    <property type="term" value="F:helicase activity"/>
    <property type="evidence" value="ECO:0007669"/>
    <property type="project" value="UniProtKB-KW"/>
</dbReference>
<protein>
    <submittedName>
        <fullName evidence="2">Protein export cytoplasm protein SecA ATPase RNA helicase (TC 3.A.5.1.1)</fullName>
    </submittedName>
</protein>
<dbReference type="Gene3D" id="3.40.630.30">
    <property type="match status" value="1"/>
</dbReference>
<name>A0A6S6UIK5_9BACT</name>